<sequence>MSISLTLISGTVTLLVQLEKGQSKMFKNCYDLNEFLSTSGDRFTFFFLIFSLNEKFYAIGFV</sequence>
<accession>A0A653K5U3</accession>
<dbReference type="EMBL" id="CABWKZ010000021">
    <property type="protein sequence ID" value="VXA56244.1"/>
    <property type="molecule type" value="Genomic_DNA"/>
</dbReference>
<proteinExistence type="predicted"/>
<evidence type="ECO:0000313" key="2">
    <source>
        <dbReference type="Proteomes" id="UP000430404"/>
    </source>
</evidence>
<dbReference type="AlphaFoldDB" id="A0A653K5U3"/>
<protein>
    <submittedName>
        <fullName evidence="1">Uncharacterized protein</fullName>
    </submittedName>
</protein>
<reference evidence="1 2" key="1">
    <citation type="submission" date="2019-10" db="EMBL/GenBank/DDBJ databases">
        <authorList>
            <person name="Karimi E."/>
        </authorList>
    </citation>
    <scope>NUCLEOTIDE SEQUENCE [LARGE SCALE GENOMIC DNA]</scope>
    <source>
        <strain evidence="1">Acinetobacter sp. 8BE</strain>
    </source>
</reference>
<dbReference type="Proteomes" id="UP000430404">
    <property type="component" value="Unassembled WGS sequence"/>
</dbReference>
<name>A0A653K5U3_9GAMM</name>
<gene>
    <name evidence="1" type="ORF">ACI8B_280168</name>
</gene>
<evidence type="ECO:0000313" key="1">
    <source>
        <dbReference type="EMBL" id="VXA56244.1"/>
    </source>
</evidence>
<organism evidence="1 2">
    <name type="scientific">Acinetobacter proteolyticus</name>
    <dbReference type="NCBI Taxonomy" id="1776741"/>
    <lineage>
        <taxon>Bacteria</taxon>
        <taxon>Pseudomonadati</taxon>
        <taxon>Pseudomonadota</taxon>
        <taxon>Gammaproteobacteria</taxon>
        <taxon>Moraxellales</taxon>
        <taxon>Moraxellaceae</taxon>
        <taxon>Acinetobacter</taxon>
    </lineage>
</organism>